<gene>
    <name evidence="3" type="ORF">EIG99_12770</name>
    <name evidence="2" type="ORF">I6J05_05915</name>
</gene>
<dbReference type="KEGG" id="scv:A4G25_12550"/>
<dbReference type="GeneID" id="93726190"/>
<feature type="transmembrane region" description="Helical" evidence="1">
    <location>
        <begin position="136"/>
        <end position="155"/>
    </location>
</feature>
<dbReference type="Pfam" id="PF12679">
    <property type="entry name" value="ABC2_membrane_2"/>
    <property type="match status" value="1"/>
</dbReference>
<proteinExistence type="predicted"/>
<dbReference type="Proteomes" id="UP000595942">
    <property type="component" value="Chromosome"/>
</dbReference>
<keyword evidence="1" id="KW-0812">Transmembrane</keyword>
<name>A0A143PDQ5_9STAP</name>
<feature type="transmembrane region" description="Helical" evidence="1">
    <location>
        <begin position="21"/>
        <end position="38"/>
    </location>
</feature>
<keyword evidence="5" id="KW-1185">Reference proteome</keyword>
<dbReference type="AlphaFoldDB" id="A0A143PDQ5"/>
<keyword evidence="1" id="KW-1133">Transmembrane helix</keyword>
<dbReference type="GO" id="GO:0005886">
    <property type="term" value="C:plasma membrane"/>
    <property type="evidence" value="ECO:0007669"/>
    <property type="project" value="UniProtKB-SubCell"/>
</dbReference>
<keyword evidence="1" id="KW-0472">Membrane</keyword>
<dbReference type="NCBIfam" id="NF047564">
    <property type="entry name" value="PSM_export_PmtD"/>
    <property type="match status" value="1"/>
</dbReference>
<dbReference type="RefSeq" id="WP_047132814.1">
    <property type="nucleotide sequence ID" value="NZ_CP015114.1"/>
</dbReference>
<dbReference type="Proteomes" id="UP000293854">
    <property type="component" value="Unassembled WGS sequence"/>
</dbReference>
<dbReference type="EMBL" id="RQTE01000365">
    <property type="protein sequence ID" value="RZH99996.1"/>
    <property type="molecule type" value="Genomic_DNA"/>
</dbReference>
<accession>A0A143PDQ5</accession>
<feature type="transmembrane region" description="Helical" evidence="1">
    <location>
        <begin position="217"/>
        <end position="237"/>
    </location>
</feature>
<dbReference type="EMBL" id="CP068073">
    <property type="protein sequence ID" value="QQS83822.1"/>
    <property type="molecule type" value="Genomic_DNA"/>
</dbReference>
<feature type="transmembrane region" description="Helical" evidence="1">
    <location>
        <begin position="162"/>
        <end position="181"/>
    </location>
</feature>
<sequence>MNIFQLVKHDIISIVKSPLTYLALILTFIPLIGVTALINQQMHKVDANTIMSAGSWFFSIVGLLFVIKTITRDIGQGTIQLYLNKVSNRIKYFIAKVISIIFITLLMTGILDLFVFIVQSATKGPALKDEKYIQILWFYLIFFLFFGLLLFLIALIAPKPALIYALGIFLILIVPFAEPFLPMIPKIGDDIHKSLKYIPFSYLTSKTTSGSYTFSNWQWFISSASIVVLFIANALYITRKDI</sequence>
<feature type="transmembrane region" description="Helical" evidence="1">
    <location>
        <begin position="92"/>
        <end position="116"/>
    </location>
</feature>
<evidence type="ECO:0000313" key="4">
    <source>
        <dbReference type="Proteomes" id="UP000293854"/>
    </source>
</evidence>
<protein>
    <submittedName>
        <fullName evidence="2 3">ABC transporter permease</fullName>
    </submittedName>
</protein>
<evidence type="ECO:0000313" key="3">
    <source>
        <dbReference type="EMBL" id="RZH99996.1"/>
    </source>
</evidence>
<dbReference type="OrthoDB" id="2412131at2"/>
<evidence type="ECO:0000256" key="1">
    <source>
        <dbReference type="SAM" id="Phobius"/>
    </source>
</evidence>
<reference evidence="2 5" key="2">
    <citation type="submission" date="2021-01" db="EMBL/GenBank/DDBJ databases">
        <title>FDA dAtabase for Regulatory Grade micrObial Sequences (FDA-ARGOS): Supporting development and validation of Infectious Disease Dx tests.</title>
        <authorList>
            <person name="Sproer C."/>
            <person name="Gronow S."/>
            <person name="Severitt S."/>
            <person name="Schroder I."/>
            <person name="Tallon L."/>
            <person name="Sadzewicz L."/>
            <person name="Zhao X."/>
            <person name="Boylan J."/>
            <person name="Ott S."/>
            <person name="Bowen H."/>
            <person name="Vavikolanu K."/>
            <person name="Mehta A."/>
            <person name="Aluvathingal J."/>
            <person name="Nadendla S."/>
            <person name="Lowell S."/>
            <person name="Myers T."/>
            <person name="Yan Y."/>
            <person name="Sichtig H."/>
        </authorList>
    </citation>
    <scope>NUCLEOTIDE SEQUENCE [LARGE SCALE GENOMIC DNA]</scope>
    <source>
        <strain evidence="2 5">FDAARGOS_1148</strain>
    </source>
</reference>
<evidence type="ECO:0000313" key="2">
    <source>
        <dbReference type="EMBL" id="QQS83822.1"/>
    </source>
</evidence>
<evidence type="ECO:0000313" key="5">
    <source>
        <dbReference type="Proteomes" id="UP000595942"/>
    </source>
</evidence>
<feature type="transmembrane region" description="Helical" evidence="1">
    <location>
        <begin position="50"/>
        <end position="71"/>
    </location>
</feature>
<organism evidence="3 4">
    <name type="scientific">Staphylococcus condimenti</name>
    <dbReference type="NCBI Taxonomy" id="70255"/>
    <lineage>
        <taxon>Bacteria</taxon>
        <taxon>Bacillati</taxon>
        <taxon>Bacillota</taxon>
        <taxon>Bacilli</taxon>
        <taxon>Bacillales</taxon>
        <taxon>Staphylococcaceae</taxon>
        <taxon>Staphylococcus</taxon>
    </lineage>
</organism>
<reference evidence="3 4" key="1">
    <citation type="submission" date="2018-11" db="EMBL/GenBank/DDBJ databases">
        <title>Genomic profiling of Staphylococcus species from a Poultry farm system in KwaZulu-Natal, South Africa.</title>
        <authorList>
            <person name="Amoako D.G."/>
            <person name="Somboro A.M."/>
            <person name="Abia A.L.K."/>
            <person name="Bester L.A."/>
            <person name="Essack S.Y."/>
        </authorList>
    </citation>
    <scope>NUCLEOTIDE SEQUENCE [LARGE SCALE GENOMIC DNA]</scope>
    <source>
        <strain evidence="3 4">SA11</strain>
    </source>
</reference>
<dbReference type="GO" id="GO:0140359">
    <property type="term" value="F:ABC-type transporter activity"/>
    <property type="evidence" value="ECO:0007669"/>
    <property type="project" value="InterPro"/>
</dbReference>